<accession>A0A6J1SA34</accession>
<dbReference type="AlphaFoldDB" id="A0A6J1SA34"/>
<feature type="region of interest" description="Disordered" evidence="3">
    <location>
        <begin position="162"/>
        <end position="438"/>
    </location>
</feature>
<dbReference type="PROSITE" id="PS50118">
    <property type="entry name" value="HMG_BOX_2"/>
    <property type="match status" value="1"/>
</dbReference>
<dbReference type="CDD" id="cd01389">
    <property type="entry name" value="HMG-box_ROX1-like"/>
    <property type="match status" value="1"/>
</dbReference>
<dbReference type="Proteomes" id="UP000504606">
    <property type="component" value="Unplaced"/>
</dbReference>
<feature type="compositionally biased region" description="Polar residues" evidence="3">
    <location>
        <begin position="288"/>
        <end position="308"/>
    </location>
</feature>
<feature type="compositionally biased region" description="Acidic residues" evidence="3">
    <location>
        <begin position="364"/>
        <end position="379"/>
    </location>
</feature>
<dbReference type="PANTHER" id="PTHR23110:SF99">
    <property type="entry name" value="BROAD-COMPLEX CORE PROTEIN ISOFORM 6"/>
    <property type="match status" value="1"/>
</dbReference>
<organism evidence="4 5">
    <name type="scientific">Frankliniella occidentalis</name>
    <name type="common">Western flower thrips</name>
    <name type="synonym">Euthrips occidentalis</name>
    <dbReference type="NCBI Taxonomy" id="133901"/>
    <lineage>
        <taxon>Eukaryota</taxon>
        <taxon>Metazoa</taxon>
        <taxon>Ecdysozoa</taxon>
        <taxon>Arthropoda</taxon>
        <taxon>Hexapoda</taxon>
        <taxon>Insecta</taxon>
        <taxon>Pterygota</taxon>
        <taxon>Neoptera</taxon>
        <taxon>Paraneoptera</taxon>
        <taxon>Thysanoptera</taxon>
        <taxon>Terebrantia</taxon>
        <taxon>Thripoidea</taxon>
        <taxon>Thripidae</taxon>
        <taxon>Frankliniella</taxon>
    </lineage>
</organism>
<name>A0A6J1SA34_FRAOC</name>
<dbReference type="InterPro" id="IPR009071">
    <property type="entry name" value="HMG_box_dom"/>
</dbReference>
<dbReference type="InterPro" id="IPR000210">
    <property type="entry name" value="BTB/POZ_dom"/>
</dbReference>
<keyword evidence="2" id="KW-0539">Nucleus</keyword>
<dbReference type="Gene3D" id="3.30.710.10">
    <property type="entry name" value="Potassium Channel Kv1.1, Chain A"/>
    <property type="match status" value="1"/>
</dbReference>
<dbReference type="GO" id="GO:0006357">
    <property type="term" value="P:regulation of transcription by RNA polymerase II"/>
    <property type="evidence" value="ECO:0007669"/>
    <property type="project" value="TreeGrafter"/>
</dbReference>
<protein>
    <submittedName>
        <fullName evidence="5">Longitudinals lacking protein, isoforms H/M/V</fullName>
    </submittedName>
</protein>
<evidence type="ECO:0000313" key="5">
    <source>
        <dbReference type="RefSeq" id="XP_026277487.1"/>
    </source>
</evidence>
<feature type="compositionally biased region" description="Polar residues" evidence="3">
    <location>
        <begin position="648"/>
        <end position="661"/>
    </location>
</feature>
<dbReference type="InterPro" id="IPR051095">
    <property type="entry name" value="Dros_DevTransReg"/>
</dbReference>
<comment type="subcellular location">
    <subcellularLocation>
        <location evidence="1">Nucleus</location>
    </subcellularLocation>
</comment>
<evidence type="ECO:0000256" key="2">
    <source>
        <dbReference type="ARBA" id="ARBA00023242"/>
    </source>
</evidence>
<feature type="compositionally biased region" description="Basic and acidic residues" evidence="3">
    <location>
        <begin position="638"/>
        <end position="647"/>
    </location>
</feature>
<evidence type="ECO:0000313" key="4">
    <source>
        <dbReference type="Proteomes" id="UP000504606"/>
    </source>
</evidence>
<dbReference type="GO" id="GO:0005634">
    <property type="term" value="C:nucleus"/>
    <property type="evidence" value="ECO:0007669"/>
    <property type="project" value="UniProtKB-SubCell"/>
</dbReference>
<dbReference type="OrthoDB" id="6247875at2759"/>
<dbReference type="KEGG" id="foc:113205910"/>
<dbReference type="SMART" id="SM00398">
    <property type="entry name" value="HMG"/>
    <property type="match status" value="1"/>
</dbReference>
<dbReference type="RefSeq" id="XP_026277487.1">
    <property type="nucleotide sequence ID" value="XM_026421702.2"/>
</dbReference>
<dbReference type="PANTHER" id="PTHR23110">
    <property type="entry name" value="BTB DOMAIN TRANSCRIPTION FACTOR"/>
    <property type="match status" value="1"/>
</dbReference>
<gene>
    <name evidence="5" type="primary">LOC113205910</name>
</gene>
<feature type="compositionally biased region" description="Low complexity" evidence="3">
    <location>
        <begin position="222"/>
        <end position="240"/>
    </location>
</feature>
<keyword evidence="4" id="KW-1185">Reference proteome</keyword>
<dbReference type="Pfam" id="PF00505">
    <property type="entry name" value="HMG_box"/>
    <property type="match status" value="1"/>
</dbReference>
<dbReference type="GO" id="GO:0003677">
    <property type="term" value="F:DNA binding"/>
    <property type="evidence" value="ECO:0007669"/>
    <property type="project" value="UniProtKB-UniRule"/>
</dbReference>
<dbReference type="Gene3D" id="1.10.30.10">
    <property type="entry name" value="High mobility group box domain"/>
    <property type="match status" value="1"/>
</dbReference>
<dbReference type="GeneID" id="113205910"/>
<feature type="region of interest" description="Disordered" evidence="3">
    <location>
        <begin position="638"/>
        <end position="661"/>
    </location>
</feature>
<dbReference type="PROSITE" id="PS50097">
    <property type="entry name" value="BTB"/>
    <property type="match status" value="1"/>
</dbReference>
<dbReference type="InterPro" id="IPR011333">
    <property type="entry name" value="SKP1/BTB/POZ_sf"/>
</dbReference>
<dbReference type="SMART" id="SM00225">
    <property type="entry name" value="BTB"/>
    <property type="match status" value="1"/>
</dbReference>
<dbReference type="Pfam" id="PF00651">
    <property type="entry name" value="BTB"/>
    <property type="match status" value="1"/>
</dbReference>
<dbReference type="InterPro" id="IPR036910">
    <property type="entry name" value="HMG_box_dom_sf"/>
</dbReference>
<evidence type="ECO:0000256" key="3">
    <source>
        <dbReference type="SAM" id="MobiDB-lite"/>
    </source>
</evidence>
<sequence>MDNAQFNLRWNNHSFNIVQVFLEQLSSESLVDVTLSCQGQFIKAHKMVLSACSSYFQDLFNLHDAQHPVIILNGIKFHDLKMVVEFMYKGETKVLESELNGILAVAEALQVKGLSNVRSEDKFENNQSSISPDDCFPSVAMNENFGSDLHCDVPGVDSLEVSSALSDSSKPGRKRKRASEISKTGSLQDGSAKVQRSEDGLSQTNVFQSRPIASKPQTSRGSSSKVSSQKVSAPKASSPKTTPSKTNLHPKASSSNESLSRATSPVTTASQCSSEALSSRGISPIPSEFQSRTISSSEEPLSVSTGKASLSKPPAKVYPPKTPSKVNCKPLKSSSSSASSPHQLSQDEDEIPPFAQVTVNDLRNDDEEHDDDNDNDDDLATTIKVEPLFIRDIDDTDTSWDDPTRLVIDLPSEDSEGKKDDSNSPGNCEKSHMSVNKQGVRVKSKSKIKVRTESELVAADMGCGPPDPLEVELPKERLKGDRIPRPPNAFMIFANEWRKKLALENKTESNKQISVRLGIKWKALNAEKKEVYFCAARRADEEHKRKYPGYFYSPKEARIRKAMRHQSRFQALNPSKNSEVSVQQVKNSKGPNHPMESLYIADACVVVKEEVLEEDSNQQNLEEEFLKMVEDGQVEAEAKVKDEKELNSEQANQQTSVEDQT</sequence>
<reference evidence="5" key="1">
    <citation type="submission" date="2025-08" db="UniProtKB">
        <authorList>
            <consortium name="RefSeq"/>
        </authorList>
    </citation>
    <scope>IDENTIFICATION</scope>
    <source>
        <tissue evidence="5">Whole organism</tissue>
    </source>
</reference>
<feature type="compositionally biased region" description="Polar residues" evidence="3">
    <location>
        <begin position="241"/>
        <end position="281"/>
    </location>
</feature>
<dbReference type="CDD" id="cd18315">
    <property type="entry name" value="BTB_POZ_BAB-like"/>
    <property type="match status" value="1"/>
</dbReference>
<evidence type="ECO:0000256" key="1">
    <source>
        <dbReference type="ARBA" id="ARBA00004123"/>
    </source>
</evidence>
<dbReference type="SUPFAM" id="SSF47095">
    <property type="entry name" value="HMG-box"/>
    <property type="match status" value="1"/>
</dbReference>
<proteinExistence type="predicted"/>
<dbReference type="SUPFAM" id="SSF54695">
    <property type="entry name" value="POZ domain"/>
    <property type="match status" value="1"/>
</dbReference>